<evidence type="ECO:0000259" key="1">
    <source>
        <dbReference type="Pfam" id="PF06985"/>
    </source>
</evidence>
<dbReference type="InterPro" id="IPR052895">
    <property type="entry name" value="HetReg/Transcr_Mod"/>
</dbReference>
<feature type="non-terminal residue" evidence="2">
    <location>
        <position position="181"/>
    </location>
</feature>
<dbReference type="PANTHER" id="PTHR24148">
    <property type="entry name" value="ANKYRIN REPEAT DOMAIN-CONTAINING PROTEIN 39 HOMOLOG-RELATED"/>
    <property type="match status" value="1"/>
</dbReference>
<dbReference type="Proteomes" id="UP000799428">
    <property type="component" value="Unassembled WGS sequence"/>
</dbReference>
<evidence type="ECO:0000313" key="2">
    <source>
        <dbReference type="EMBL" id="KAF2711673.1"/>
    </source>
</evidence>
<organism evidence="2 3">
    <name type="scientific">Pleomassaria siparia CBS 279.74</name>
    <dbReference type="NCBI Taxonomy" id="1314801"/>
    <lineage>
        <taxon>Eukaryota</taxon>
        <taxon>Fungi</taxon>
        <taxon>Dikarya</taxon>
        <taxon>Ascomycota</taxon>
        <taxon>Pezizomycotina</taxon>
        <taxon>Dothideomycetes</taxon>
        <taxon>Pleosporomycetidae</taxon>
        <taxon>Pleosporales</taxon>
        <taxon>Pleomassariaceae</taxon>
        <taxon>Pleomassaria</taxon>
    </lineage>
</organism>
<sequence length="181" mass="20693">MATKTTTRLYRTLNPGEIRLVTLLPGSSDEIKCKLSHSNLVEKEKFEALSYAWGHSSLPRKSITVDGIQVPVGPNLWDALHHFRLCSHSKEKVLWIDALCINQSDDLEKGVQIQKMRDVYGTASRVLIWLGKASVNSDLAMRFVDRFVNVDIEAPNVDAWTALQELFQRAWWTRSWVLQEV</sequence>
<dbReference type="Pfam" id="PF06985">
    <property type="entry name" value="HET"/>
    <property type="match status" value="1"/>
</dbReference>
<protein>
    <submittedName>
        <fullName evidence="2">HET-domain-containing protein</fullName>
    </submittedName>
</protein>
<dbReference type="InterPro" id="IPR010730">
    <property type="entry name" value="HET"/>
</dbReference>
<dbReference type="PANTHER" id="PTHR24148:SF73">
    <property type="entry name" value="HET DOMAIN PROTEIN (AFU_ORTHOLOGUE AFUA_8G01020)"/>
    <property type="match status" value="1"/>
</dbReference>
<keyword evidence="3" id="KW-1185">Reference proteome</keyword>
<proteinExistence type="predicted"/>
<feature type="domain" description="Heterokaryon incompatibility" evidence="1">
    <location>
        <begin position="46"/>
        <end position="180"/>
    </location>
</feature>
<name>A0A6G1KGB3_9PLEO</name>
<evidence type="ECO:0000313" key="3">
    <source>
        <dbReference type="Proteomes" id="UP000799428"/>
    </source>
</evidence>
<dbReference type="EMBL" id="MU005767">
    <property type="protein sequence ID" value="KAF2711673.1"/>
    <property type="molecule type" value="Genomic_DNA"/>
</dbReference>
<accession>A0A6G1KGB3</accession>
<gene>
    <name evidence="2" type="ORF">K504DRAFT_375315</name>
</gene>
<dbReference type="AlphaFoldDB" id="A0A6G1KGB3"/>
<reference evidence="2" key="1">
    <citation type="journal article" date="2020" name="Stud. Mycol.">
        <title>101 Dothideomycetes genomes: a test case for predicting lifestyles and emergence of pathogens.</title>
        <authorList>
            <person name="Haridas S."/>
            <person name="Albert R."/>
            <person name="Binder M."/>
            <person name="Bloem J."/>
            <person name="Labutti K."/>
            <person name="Salamov A."/>
            <person name="Andreopoulos B."/>
            <person name="Baker S."/>
            <person name="Barry K."/>
            <person name="Bills G."/>
            <person name="Bluhm B."/>
            <person name="Cannon C."/>
            <person name="Castanera R."/>
            <person name="Culley D."/>
            <person name="Daum C."/>
            <person name="Ezra D."/>
            <person name="Gonzalez J."/>
            <person name="Henrissat B."/>
            <person name="Kuo A."/>
            <person name="Liang C."/>
            <person name="Lipzen A."/>
            <person name="Lutzoni F."/>
            <person name="Magnuson J."/>
            <person name="Mondo S."/>
            <person name="Nolan M."/>
            <person name="Ohm R."/>
            <person name="Pangilinan J."/>
            <person name="Park H.-J."/>
            <person name="Ramirez L."/>
            <person name="Alfaro M."/>
            <person name="Sun H."/>
            <person name="Tritt A."/>
            <person name="Yoshinaga Y."/>
            <person name="Zwiers L.-H."/>
            <person name="Turgeon B."/>
            <person name="Goodwin S."/>
            <person name="Spatafora J."/>
            <person name="Crous P."/>
            <person name="Grigoriev I."/>
        </authorList>
    </citation>
    <scope>NUCLEOTIDE SEQUENCE</scope>
    <source>
        <strain evidence="2">CBS 279.74</strain>
    </source>
</reference>
<dbReference type="OrthoDB" id="4850726at2759"/>